<keyword evidence="4 5" id="KW-0472">Membrane</keyword>
<evidence type="ECO:0000256" key="5">
    <source>
        <dbReference type="SAM" id="Phobius"/>
    </source>
</evidence>
<feature type="domain" description="Major facilitator superfamily (MFS) profile" evidence="6">
    <location>
        <begin position="67"/>
        <end position="452"/>
    </location>
</feature>
<comment type="caution">
    <text evidence="7">The sequence shown here is derived from an EMBL/GenBank/DDBJ whole genome shotgun (WGS) entry which is preliminary data.</text>
</comment>
<feature type="transmembrane region" description="Helical" evidence="5">
    <location>
        <begin position="6"/>
        <end position="28"/>
    </location>
</feature>
<feature type="transmembrane region" description="Helical" evidence="5">
    <location>
        <begin position="103"/>
        <end position="121"/>
    </location>
</feature>
<dbReference type="InterPro" id="IPR011701">
    <property type="entry name" value="MFS"/>
</dbReference>
<feature type="transmembrane region" description="Helical" evidence="5">
    <location>
        <begin position="311"/>
        <end position="330"/>
    </location>
</feature>
<dbReference type="PANTHER" id="PTHR23508">
    <property type="entry name" value="CARBOXYLIC ACID TRANSPORTER PROTEIN HOMOLOG"/>
    <property type="match status" value="1"/>
</dbReference>
<gene>
    <name evidence="7" type="primary">mhpT</name>
    <name evidence="7" type="ORF">FPV60_14200</name>
</gene>
<comment type="subcellular location">
    <subcellularLocation>
        <location evidence="1">Membrane</location>
        <topology evidence="1">Multi-pass membrane protein</topology>
    </subcellularLocation>
</comment>
<evidence type="ECO:0000313" key="8">
    <source>
        <dbReference type="Proteomes" id="UP000316981"/>
    </source>
</evidence>
<dbReference type="InterPro" id="IPR036259">
    <property type="entry name" value="MFS_trans_sf"/>
</dbReference>
<dbReference type="PROSITE" id="PS00216">
    <property type="entry name" value="SUGAR_TRANSPORT_1"/>
    <property type="match status" value="1"/>
</dbReference>
<feature type="transmembrane region" description="Helical" evidence="5">
    <location>
        <begin position="363"/>
        <end position="385"/>
    </location>
</feature>
<evidence type="ECO:0000256" key="2">
    <source>
        <dbReference type="ARBA" id="ARBA00022692"/>
    </source>
</evidence>
<dbReference type="PANTHER" id="PTHR23508:SF10">
    <property type="entry name" value="CARBOXYLIC ACID TRANSPORTER PROTEIN HOMOLOG"/>
    <property type="match status" value="1"/>
</dbReference>
<feature type="transmembrane region" description="Helical" evidence="5">
    <location>
        <begin position="133"/>
        <end position="151"/>
    </location>
</feature>
<reference evidence="7 8" key="1">
    <citation type="submission" date="2019-07" db="EMBL/GenBank/DDBJ databases">
        <title>Draft Genome Sequence of the first blaOXA-58-Harboring Acinetobacter colistiniresistens clinical isolate from Brazil.</title>
        <authorList>
            <person name="Favaro L.S."/>
            <person name="Paula-Petroli S.B."/>
            <person name="Moura C.F."/>
            <person name="Tognim M.C.B."/>
            <person name="Venancio E.J."/>
            <person name="Yamada-Ogatta S.F."/>
            <person name="Carrara-Marroni F.E."/>
        </authorList>
    </citation>
    <scope>NUCLEOTIDE SEQUENCE [LARGE SCALE GENOMIC DNA]</scope>
    <source>
        <strain evidence="7 8">DL</strain>
    </source>
</reference>
<evidence type="ECO:0000256" key="3">
    <source>
        <dbReference type="ARBA" id="ARBA00022989"/>
    </source>
</evidence>
<accession>A0A558F228</accession>
<sequence>MNYILHNFNAYCVTIFALLVFLTVIKIFKSIFGILDKSTGRSKKGKIIMLKENNVEAGASKQAIIITLVLCFIFAIIEGFDLQSMGVAAPRMKAEMFLNSAEMGWVFSAAVLGTLPGALIAGRIADSIGRKKVFITSIAIFGLMSLLTPFTRDLNSLLLVRFLTGLGMGGALPIVITMVSEAVPEKYKATAVSAMYCGMPIGGVLTSVVALSLTADHEWRHIFYIGGIAPLILVPILILFLPESKAYLNKIPQVKTQKQSVLSVLFAKPRVVVTSSLWLSFFGTLLVLALFQNWLPTLISGLGLNKQQASYIQIGFNLGGSIGVLILGLMLDRFNKFFIVTCVYAGILASLIGLAYSNSASSFILFATSCGMFVIGCQSILYTLAAKYYPTEMRGTGVGAAVAVGRLGAFAGPLVAGYLLGTGQSEIVVIASSIPMILLAAISALILLRKPEHSVNRKEPLGTVTSSL</sequence>
<dbReference type="PROSITE" id="PS50850">
    <property type="entry name" value="MFS"/>
    <property type="match status" value="1"/>
</dbReference>
<dbReference type="SUPFAM" id="SSF103473">
    <property type="entry name" value="MFS general substrate transporter"/>
    <property type="match status" value="1"/>
</dbReference>
<dbReference type="GO" id="GO:0005886">
    <property type="term" value="C:plasma membrane"/>
    <property type="evidence" value="ECO:0007669"/>
    <property type="project" value="TreeGrafter"/>
</dbReference>
<keyword evidence="2 5" id="KW-0812">Transmembrane</keyword>
<dbReference type="EMBL" id="VMTP01000073">
    <property type="protein sequence ID" value="TVT79612.1"/>
    <property type="molecule type" value="Genomic_DNA"/>
</dbReference>
<protein>
    <submittedName>
        <fullName evidence="7">3-(3-hydroxy-phenyl)propionate transporter MhpT</fullName>
    </submittedName>
</protein>
<dbReference type="InterPro" id="IPR020846">
    <property type="entry name" value="MFS_dom"/>
</dbReference>
<feature type="transmembrane region" description="Helical" evidence="5">
    <location>
        <begin position="191"/>
        <end position="215"/>
    </location>
</feature>
<evidence type="ECO:0000256" key="4">
    <source>
        <dbReference type="ARBA" id="ARBA00023136"/>
    </source>
</evidence>
<feature type="transmembrane region" description="Helical" evidence="5">
    <location>
        <begin position="221"/>
        <end position="241"/>
    </location>
</feature>
<feature type="transmembrane region" description="Helical" evidence="5">
    <location>
        <begin position="271"/>
        <end position="291"/>
    </location>
</feature>
<keyword evidence="3 5" id="KW-1133">Transmembrane helix</keyword>
<name>A0A558F228_9GAMM</name>
<dbReference type="AlphaFoldDB" id="A0A558F228"/>
<feature type="transmembrane region" description="Helical" evidence="5">
    <location>
        <begin position="427"/>
        <end position="448"/>
    </location>
</feature>
<evidence type="ECO:0000256" key="1">
    <source>
        <dbReference type="ARBA" id="ARBA00004141"/>
    </source>
</evidence>
<feature type="transmembrane region" description="Helical" evidence="5">
    <location>
        <begin position="63"/>
        <end position="83"/>
    </location>
</feature>
<feature type="transmembrane region" description="Helical" evidence="5">
    <location>
        <begin position="337"/>
        <end position="357"/>
    </location>
</feature>
<dbReference type="Pfam" id="PF07690">
    <property type="entry name" value="MFS_1"/>
    <property type="match status" value="1"/>
</dbReference>
<dbReference type="Gene3D" id="1.20.1250.20">
    <property type="entry name" value="MFS general substrate transporter like domains"/>
    <property type="match status" value="2"/>
</dbReference>
<dbReference type="NCBIfam" id="NF008586">
    <property type="entry name" value="PRK11551.1"/>
    <property type="match status" value="1"/>
</dbReference>
<feature type="transmembrane region" description="Helical" evidence="5">
    <location>
        <begin position="397"/>
        <end position="421"/>
    </location>
</feature>
<dbReference type="InterPro" id="IPR005829">
    <property type="entry name" value="Sugar_transporter_CS"/>
</dbReference>
<dbReference type="GO" id="GO:0046943">
    <property type="term" value="F:carboxylic acid transmembrane transporter activity"/>
    <property type="evidence" value="ECO:0007669"/>
    <property type="project" value="TreeGrafter"/>
</dbReference>
<proteinExistence type="predicted"/>
<evidence type="ECO:0000259" key="6">
    <source>
        <dbReference type="PROSITE" id="PS50850"/>
    </source>
</evidence>
<feature type="transmembrane region" description="Helical" evidence="5">
    <location>
        <begin position="157"/>
        <end position="179"/>
    </location>
</feature>
<dbReference type="CDD" id="cd17365">
    <property type="entry name" value="MFS_PcaK_like"/>
    <property type="match status" value="1"/>
</dbReference>
<evidence type="ECO:0000313" key="7">
    <source>
        <dbReference type="EMBL" id="TVT79612.1"/>
    </source>
</evidence>
<organism evidence="7 8">
    <name type="scientific">Acinetobacter colistiniresistens</name>
    <dbReference type="NCBI Taxonomy" id="280145"/>
    <lineage>
        <taxon>Bacteria</taxon>
        <taxon>Pseudomonadati</taxon>
        <taxon>Pseudomonadota</taxon>
        <taxon>Gammaproteobacteria</taxon>
        <taxon>Moraxellales</taxon>
        <taxon>Moraxellaceae</taxon>
        <taxon>Acinetobacter</taxon>
    </lineage>
</organism>
<dbReference type="Proteomes" id="UP000316981">
    <property type="component" value="Unassembled WGS sequence"/>
</dbReference>